<dbReference type="EMBL" id="CP042430">
    <property type="protein sequence ID" value="QEC48264.1"/>
    <property type="molecule type" value="Genomic_DNA"/>
</dbReference>
<dbReference type="OrthoDB" id="4870475at2"/>
<evidence type="ECO:0000256" key="1">
    <source>
        <dbReference type="SAM" id="Phobius"/>
    </source>
</evidence>
<keyword evidence="1" id="KW-1133">Transmembrane helix</keyword>
<feature type="transmembrane region" description="Helical" evidence="1">
    <location>
        <begin position="51"/>
        <end position="74"/>
    </location>
</feature>
<keyword evidence="1" id="KW-0812">Transmembrane</keyword>
<feature type="transmembrane region" description="Helical" evidence="1">
    <location>
        <begin position="148"/>
        <end position="169"/>
    </location>
</feature>
<keyword evidence="3" id="KW-1185">Reference proteome</keyword>
<accession>A0A5B8U592</accession>
<organism evidence="2 3">
    <name type="scientific">Baekduia soli</name>
    <dbReference type="NCBI Taxonomy" id="496014"/>
    <lineage>
        <taxon>Bacteria</taxon>
        <taxon>Bacillati</taxon>
        <taxon>Actinomycetota</taxon>
        <taxon>Thermoleophilia</taxon>
        <taxon>Solirubrobacterales</taxon>
        <taxon>Baekduiaceae</taxon>
        <taxon>Baekduia</taxon>
    </lineage>
</organism>
<reference evidence="2 3" key="1">
    <citation type="journal article" date="2018" name="J. Microbiol.">
        <title>Baekduia soli gen. nov., sp. nov., a novel bacterium isolated from the soil of Baekdu Mountain and proposal of a novel family name, Baekduiaceae fam. nov.</title>
        <authorList>
            <person name="An D.S."/>
            <person name="Siddiqi M.Z."/>
            <person name="Kim K.H."/>
            <person name="Yu H.S."/>
            <person name="Im W.T."/>
        </authorList>
    </citation>
    <scope>NUCLEOTIDE SEQUENCE [LARGE SCALE GENOMIC DNA]</scope>
    <source>
        <strain evidence="2 3">BR7-21</strain>
    </source>
</reference>
<dbReference type="KEGG" id="bsol:FSW04_12265"/>
<protein>
    <submittedName>
        <fullName evidence="2">Uncharacterized protein</fullName>
    </submittedName>
</protein>
<evidence type="ECO:0000313" key="2">
    <source>
        <dbReference type="EMBL" id="QEC48264.1"/>
    </source>
</evidence>
<sequence length="172" mass="17317">MTVRTSPGMRGCGIRAADLERPLLIGSCTYLVAAAGVSIAHSVVPITRGWWLVAFLGLVGGASQWLLGAGLTAVSGSAAPRSPGEAPTQAKALLWNGGTMLVAVADLAGLTAGVLVGSAALLASLALFGMRLREVAPDRHITVLKTGYVTLLMFLAISVFVGAGLAGALPAP</sequence>
<dbReference type="RefSeq" id="WP_146919607.1">
    <property type="nucleotide sequence ID" value="NZ_CP042430.1"/>
</dbReference>
<feature type="transmembrane region" description="Helical" evidence="1">
    <location>
        <begin position="23"/>
        <end position="44"/>
    </location>
</feature>
<keyword evidence="1" id="KW-0472">Membrane</keyword>
<feature type="transmembrane region" description="Helical" evidence="1">
    <location>
        <begin position="94"/>
        <end position="127"/>
    </location>
</feature>
<name>A0A5B8U592_9ACTN</name>
<evidence type="ECO:0000313" key="3">
    <source>
        <dbReference type="Proteomes" id="UP000321805"/>
    </source>
</evidence>
<proteinExistence type="predicted"/>
<gene>
    <name evidence="2" type="ORF">FSW04_12265</name>
</gene>
<dbReference type="Proteomes" id="UP000321805">
    <property type="component" value="Chromosome"/>
</dbReference>
<dbReference type="AlphaFoldDB" id="A0A5B8U592"/>